<dbReference type="SMART" id="SM00554">
    <property type="entry name" value="FAS1"/>
    <property type="match status" value="1"/>
</dbReference>
<dbReference type="Gene3D" id="2.30.180.10">
    <property type="entry name" value="FAS1 domain"/>
    <property type="match status" value="1"/>
</dbReference>
<evidence type="ECO:0000313" key="4">
    <source>
        <dbReference type="EMBL" id="PZQ46216.1"/>
    </source>
</evidence>
<comment type="caution">
    <text evidence="4">The sequence shown here is derived from an EMBL/GenBank/DDBJ whole genome shotgun (WGS) entry which is preliminary data.</text>
</comment>
<name>A0A2W5MYE4_9BACT</name>
<feature type="chain" id="PRO_5015892384" description="FAS1 domain-containing protein" evidence="2">
    <location>
        <begin position="41"/>
        <end position="326"/>
    </location>
</feature>
<evidence type="ECO:0000259" key="3">
    <source>
        <dbReference type="PROSITE" id="PS50213"/>
    </source>
</evidence>
<dbReference type="SUPFAM" id="SSF82153">
    <property type="entry name" value="FAS1 domain"/>
    <property type="match status" value="1"/>
</dbReference>
<dbReference type="InterPro" id="IPR000782">
    <property type="entry name" value="FAS1_domain"/>
</dbReference>
<gene>
    <name evidence="4" type="ORF">DI551_05560</name>
</gene>
<proteinExistence type="predicted"/>
<dbReference type="PROSITE" id="PS50213">
    <property type="entry name" value="FAS1"/>
    <property type="match status" value="1"/>
</dbReference>
<dbReference type="InterPro" id="IPR050904">
    <property type="entry name" value="Adhesion/Biosynth-related"/>
</dbReference>
<feature type="region of interest" description="Disordered" evidence="1">
    <location>
        <begin position="63"/>
        <end position="90"/>
    </location>
</feature>
<dbReference type="PANTHER" id="PTHR10900">
    <property type="entry name" value="PERIOSTIN-RELATED"/>
    <property type="match status" value="1"/>
</dbReference>
<dbReference type="Proteomes" id="UP000249417">
    <property type="component" value="Unassembled WGS sequence"/>
</dbReference>
<organism evidence="4 5">
    <name type="scientific">Micavibrio aeruginosavorus</name>
    <dbReference type="NCBI Taxonomy" id="349221"/>
    <lineage>
        <taxon>Bacteria</taxon>
        <taxon>Pseudomonadati</taxon>
        <taxon>Bdellovibrionota</taxon>
        <taxon>Bdellovibrionia</taxon>
        <taxon>Bdellovibrionales</taxon>
        <taxon>Pseudobdellovibrionaceae</taxon>
        <taxon>Micavibrio</taxon>
    </lineage>
</organism>
<protein>
    <recommendedName>
        <fullName evidence="3">FAS1 domain-containing protein</fullName>
    </recommendedName>
</protein>
<evidence type="ECO:0000256" key="2">
    <source>
        <dbReference type="SAM" id="SignalP"/>
    </source>
</evidence>
<evidence type="ECO:0000313" key="5">
    <source>
        <dbReference type="Proteomes" id="UP000249417"/>
    </source>
</evidence>
<keyword evidence="2" id="KW-0732">Signal</keyword>
<dbReference type="EMBL" id="QFQB01000030">
    <property type="protein sequence ID" value="PZQ46216.1"/>
    <property type="molecule type" value="Genomic_DNA"/>
</dbReference>
<reference evidence="4 5" key="1">
    <citation type="submission" date="2017-08" db="EMBL/GenBank/DDBJ databases">
        <title>Infants hospitalized years apart are colonized by the same room-sourced microbial strains.</title>
        <authorList>
            <person name="Brooks B."/>
            <person name="Olm M.R."/>
            <person name="Firek B.A."/>
            <person name="Baker R."/>
            <person name="Thomas B.C."/>
            <person name="Morowitz M.J."/>
            <person name="Banfield J.F."/>
        </authorList>
    </citation>
    <scope>NUCLEOTIDE SEQUENCE [LARGE SCALE GENOMIC DNA]</scope>
    <source>
        <strain evidence="4">S2_005_002_R2_29</strain>
    </source>
</reference>
<evidence type="ECO:0000256" key="1">
    <source>
        <dbReference type="SAM" id="MobiDB-lite"/>
    </source>
</evidence>
<feature type="domain" description="FAS1" evidence="3">
    <location>
        <begin position="177"/>
        <end position="323"/>
    </location>
</feature>
<dbReference type="AlphaFoldDB" id="A0A2W5MYE4"/>
<dbReference type="InterPro" id="IPR036378">
    <property type="entry name" value="FAS1_dom_sf"/>
</dbReference>
<dbReference type="Pfam" id="PF02469">
    <property type="entry name" value="Fasciclin"/>
    <property type="match status" value="1"/>
</dbReference>
<dbReference type="PANTHER" id="PTHR10900:SF77">
    <property type="entry name" value="FI19380P1"/>
    <property type="match status" value="1"/>
</dbReference>
<feature type="signal peptide" evidence="2">
    <location>
        <begin position="1"/>
        <end position="40"/>
    </location>
</feature>
<sequence>MNPLGLGSLSMRKGYKMKVHLLLAASAASLLLASPASALADIQPQARTQVPATQVQAPAVPATPAATAPKPVAPPAPQASAEPVSLQPTPLPANVAKMPNPPVAPVSVSTSYAAPASLGDSGTMYAKQMALAGKMPVAGDDAARVAAIAPAAGTPTAAAINAGKPAKMVAGVQMLPSQTIAANISGAKTFSTLLNVATATGVQSASFATPLPITLFAPDDAAFRKLPKNAFNILMTPANRAKLTKLMNYHIVPGVHDAASIRADIAAGRGTATYQTLAGDSLRITAGRNGVLTIIDDNGNRSRLTTTDAYQSNGVVHVVDTVIIPK</sequence>
<accession>A0A2W5MYE4</accession>